<gene>
    <name evidence="2" type="ORF">ED733_000668</name>
</gene>
<name>A0A5C6FZC9_METRR</name>
<feature type="compositionally biased region" description="Basic and acidic residues" evidence="1">
    <location>
        <begin position="185"/>
        <end position="207"/>
    </location>
</feature>
<protein>
    <submittedName>
        <fullName evidence="2">Uncharacterized protein</fullName>
    </submittedName>
</protein>
<feature type="region of interest" description="Disordered" evidence="1">
    <location>
        <begin position="64"/>
        <end position="94"/>
    </location>
</feature>
<evidence type="ECO:0000313" key="2">
    <source>
        <dbReference type="EMBL" id="TWU70494.1"/>
    </source>
</evidence>
<proteinExistence type="predicted"/>
<evidence type="ECO:0000313" key="3">
    <source>
        <dbReference type="Proteomes" id="UP000317257"/>
    </source>
</evidence>
<dbReference type="AlphaFoldDB" id="A0A5C6FZC9"/>
<feature type="compositionally biased region" description="Polar residues" evidence="1">
    <location>
        <begin position="64"/>
        <end position="84"/>
    </location>
</feature>
<feature type="region of interest" description="Disordered" evidence="1">
    <location>
        <begin position="169"/>
        <end position="207"/>
    </location>
</feature>
<accession>A0A5C6FZC9</accession>
<organism evidence="2 3">
    <name type="scientific">Metarhizium rileyi (strain RCEF 4871)</name>
    <name type="common">Nomuraea rileyi</name>
    <dbReference type="NCBI Taxonomy" id="1649241"/>
    <lineage>
        <taxon>Eukaryota</taxon>
        <taxon>Fungi</taxon>
        <taxon>Dikarya</taxon>
        <taxon>Ascomycota</taxon>
        <taxon>Pezizomycotina</taxon>
        <taxon>Sordariomycetes</taxon>
        <taxon>Hypocreomycetidae</taxon>
        <taxon>Hypocreales</taxon>
        <taxon>Clavicipitaceae</taxon>
        <taxon>Metarhizium</taxon>
    </lineage>
</organism>
<reference evidence="3" key="1">
    <citation type="submission" date="2018-12" db="EMBL/GenBank/DDBJ databases">
        <title>The complete genome of Metarhizium rileyi, a key fungal pathogen of Lepidoptera.</title>
        <authorList>
            <person name="Binneck E."/>
            <person name="Lastra C.C.L."/>
            <person name="Sosa-Gomez D.R."/>
        </authorList>
    </citation>
    <scope>NUCLEOTIDE SEQUENCE [LARGE SCALE GENOMIC DNA]</scope>
    <source>
        <strain evidence="3">Cep018-CH2</strain>
    </source>
</reference>
<dbReference type="EMBL" id="SBHS01000080">
    <property type="protein sequence ID" value="TWU70494.1"/>
    <property type="molecule type" value="Genomic_DNA"/>
</dbReference>
<comment type="caution">
    <text evidence="2">The sequence shown here is derived from an EMBL/GenBank/DDBJ whole genome shotgun (WGS) entry which is preliminary data.</text>
</comment>
<dbReference type="Proteomes" id="UP000317257">
    <property type="component" value="Unassembled WGS sequence"/>
</dbReference>
<evidence type="ECO:0000256" key="1">
    <source>
        <dbReference type="SAM" id="MobiDB-lite"/>
    </source>
</evidence>
<feature type="region of interest" description="Disordered" evidence="1">
    <location>
        <begin position="229"/>
        <end position="282"/>
    </location>
</feature>
<sequence>MTHAHGEHACNPKWQDWPIFGQGSVARRIIVLPDQPPIETFVANFLDGQTVSLLQTNAGWMQEVPHSSGNALSQMSRQKQSNGTPHPRSDDPTNWTRRICIDQRLSPQHSPLLKLLPLAPNNDFTDQLRKRLRLIEFQQGIRRDLYGEAVAREYPIGHTPDAIREEARASHSIYDSSSEPGSPRSFDDEHRCEATQKAPRDTMARHVGEHPTQFSLLETVGKQYRIWSSPPSLSCPDSPPIALTGKISRVPKRKRSEDDGTATAVSHRSRRLRGEPPIELLP</sequence>